<dbReference type="Proteomes" id="UP001054945">
    <property type="component" value="Unassembled WGS sequence"/>
</dbReference>
<feature type="region of interest" description="Disordered" evidence="1">
    <location>
        <begin position="49"/>
        <end position="85"/>
    </location>
</feature>
<evidence type="ECO:0000313" key="3">
    <source>
        <dbReference type="Proteomes" id="UP001054945"/>
    </source>
</evidence>
<keyword evidence="3" id="KW-1185">Reference proteome</keyword>
<protein>
    <submittedName>
        <fullName evidence="2">Uncharacterized protein</fullName>
    </submittedName>
</protein>
<reference evidence="2 3" key="1">
    <citation type="submission" date="2021-06" db="EMBL/GenBank/DDBJ databases">
        <title>Caerostris extrusa draft genome.</title>
        <authorList>
            <person name="Kono N."/>
            <person name="Arakawa K."/>
        </authorList>
    </citation>
    <scope>NUCLEOTIDE SEQUENCE [LARGE SCALE GENOMIC DNA]</scope>
</reference>
<proteinExistence type="predicted"/>
<dbReference type="AlphaFoldDB" id="A0AAV4UNM9"/>
<evidence type="ECO:0000256" key="1">
    <source>
        <dbReference type="SAM" id="MobiDB-lite"/>
    </source>
</evidence>
<sequence length="85" mass="9626">MLKKDGLTEVDLPDKKSEFKNIGYYQGQYSHSPSTITNCQVTANTQPIGMEIETTKSSTKARQHRTADQDEFTTPPKHLAKNKRN</sequence>
<evidence type="ECO:0000313" key="2">
    <source>
        <dbReference type="EMBL" id="GIY59373.1"/>
    </source>
</evidence>
<organism evidence="2 3">
    <name type="scientific">Caerostris extrusa</name>
    <name type="common">Bark spider</name>
    <name type="synonym">Caerostris bankana</name>
    <dbReference type="NCBI Taxonomy" id="172846"/>
    <lineage>
        <taxon>Eukaryota</taxon>
        <taxon>Metazoa</taxon>
        <taxon>Ecdysozoa</taxon>
        <taxon>Arthropoda</taxon>
        <taxon>Chelicerata</taxon>
        <taxon>Arachnida</taxon>
        <taxon>Araneae</taxon>
        <taxon>Araneomorphae</taxon>
        <taxon>Entelegynae</taxon>
        <taxon>Araneoidea</taxon>
        <taxon>Araneidae</taxon>
        <taxon>Caerostris</taxon>
    </lineage>
</organism>
<dbReference type="EMBL" id="BPLR01013199">
    <property type="protein sequence ID" value="GIY59373.1"/>
    <property type="molecule type" value="Genomic_DNA"/>
</dbReference>
<name>A0AAV4UNM9_CAEEX</name>
<gene>
    <name evidence="2" type="ORF">CEXT_373301</name>
</gene>
<accession>A0AAV4UNM9</accession>
<comment type="caution">
    <text evidence="2">The sequence shown here is derived from an EMBL/GenBank/DDBJ whole genome shotgun (WGS) entry which is preliminary data.</text>
</comment>